<sequence length="358" mass="39704">MPSSWFLQLLVVSLAFTTAHADRSSQAWKEGKFKTLVTFGDSYTDESRLGYFINNKGSAPPVGWDQPVGLSTASGGLSWARYASIYSKATLYNYAVSGAVCSNKVSPRNFAAINAPFPDIAGYEVPAFIADSNYRRPNGTKFFSGKPDNTVYAIWIGTNDLGNDAFLTDSQLPGKTVKDYIDCVYEQVGRLYKNGGRNFVLLNLAPLDLLPQYQLPEKGGLPATQFFPEKATKNGTEIHGRIQETVVALNEVYKYRTPYEVDVEETWDDIKIANFDVNALMTDIYYNPARYLNGTAPLNVQGVTKLCNPQGQNCTIAPSPDSYEWYDPLHPSEQTSRVIAKEFVNVLGGKSKYATYWG</sequence>
<dbReference type="Proteomes" id="UP000813461">
    <property type="component" value="Unassembled WGS sequence"/>
</dbReference>
<comment type="caution">
    <text evidence="3">The sequence shown here is derived from an EMBL/GenBank/DDBJ whole genome shotgun (WGS) entry which is preliminary data.</text>
</comment>
<accession>A0A8K0VT95</accession>
<dbReference type="EMBL" id="JAGMVJ010000025">
    <property type="protein sequence ID" value="KAH7070991.1"/>
    <property type="molecule type" value="Genomic_DNA"/>
</dbReference>
<dbReference type="PANTHER" id="PTHR45648:SF22">
    <property type="entry name" value="GDSL LIPASE_ACYLHYDROLASE FAMILY PROTEIN (AFU_ORTHOLOGUE AFUA_4G14700)"/>
    <property type="match status" value="1"/>
</dbReference>
<evidence type="ECO:0000256" key="1">
    <source>
        <dbReference type="ARBA" id="ARBA00022801"/>
    </source>
</evidence>
<proteinExistence type="predicted"/>
<evidence type="ECO:0000256" key="2">
    <source>
        <dbReference type="SAM" id="SignalP"/>
    </source>
</evidence>
<dbReference type="InterPro" id="IPR001087">
    <property type="entry name" value="GDSL"/>
</dbReference>
<dbReference type="InterPro" id="IPR051058">
    <property type="entry name" value="GDSL_Est/Lipase"/>
</dbReference>
<dbReference type="InterPro" id="IPR036514">
    <property type="entry name" value="SGNH_hydro_sf"/>
</dbReference>
<dbReference type="GO" id="GO:0016788">
    <property type="term" value="F:hydrolase activity, acting on ester bonds"/>
    <property type="evidence" value="ECO:0007669"/>
    <property type="project" value="InterPro"/>
</dbReference>
<feature type="signal peptide" evidence="2">
    <location>
        <begin position="1"/>
        <end position="21"/>
    </location>
</feature>
<organism evidence="3 4">
    <name type="scientific">Paraphoma chrysanthemicola</name>
    <dbReference type="NCBI Taxonomy" id="798071"/>
    <lineage>
        <taxon>Eukaryota</taxon>
        <taxon>Fungi</taxon>
        <taxon>Dikarya</taxon>
        <taxon>Ascomycota</taxon>
        <taxon>Pezizomycotina</taxon>
        <taxon>Dothideomycetes</taxon>
        <taxon>Pleosporomycetidae</taxon>
        <taxon>Pleosporales</taxon>
        <taxon>Pleosporineae</taxon>
        <taxon>Phaeosphaeriaceae</taxon>
        <taxon>Paraphoma</taxon>
    </lineage>
</organism>
<name>A0A8K0VT95_9PLEO</name>
<feature type="chain" id="PRO_5035444418" evidence="2">
    <location>
        <begin position="22"/>
        <end position="358"/>
    </location>
</feature>
<protein>
    <submittedName>
        <fullName evidence="3">GDSL lipase/acylhydrolase family protein</fullName>
    </submittedName>
</protein>
<dbReference type="Pfam" id="PF00657">
    <property type="entry name" value="Lipase_GDSL"/>
    <property type="match status" value="1"/>
</dbReference>
<dbReference type="PANTHER" id="PTHR45648">
    <property type="entry name" value="GDSL LIPASE/ACYLHYDROLASE FAMILY PROTEIN (AFU_ORTHOLOGUE AFUA_4G14700)"/>
    <property type="match status" value="1"/>
</dbReference>
<reference evidence="3" key="1">
    <citation type="journal article" date="2021" name="Nat. Commun.">
        <title>Genetic determinants of endophytism in the Arabidopsis root mycobiome.</title>
        <authorList>
            <person name="Mesny F."/>
            <person name="Miyauchi S."/>
            <person name="Thiergart T."/>
            <person name="Pickel B."/>
            <person name="Atanasova L."/>
            <person name="Karlsson M."/>
            <person name="Huettel B."/>
            <person name="Barry K.W."/>
            <person name="Haridas S."/>
            <person name="Chen C."/>
            <person name="Bauer D."/>
            <person name="Andreopoulos W."/>
            <person name="Pangilinan J."/>
            <person name="LaButti K."/>
            <person name="Riley R."/>
            <person name="Lipzen A."/>
            <person name="Clum A."/>
            <person name="Drula E."/>
            <person name="Henrissat B."/>
            <person name="Kohler A."/>
            <person name="Grigoriev I.V."/>
            <person name="Martin F.M."/>
            <person name="Hacquard S."/>
        </authorList>
    </citation>
    <scope>NUCLEOTIDE SEQUENCE</scope>
    <source>
        <strain evidence="3">MPI-SDFR-AT-0120</strain>
    </source>
</reference>
<evidence type="ECO:0000313" key="4">
    <source>
        <dbReference type="Proteomes" id="UP000813461"/>
    </source>
</evidence>
<dbReference type="SUPFAM" id="SSF52266">
    <property type="entry name" value="SGNH hydrolase"/>
    <property type="match status" value="1"/>
</dbReference>
<keyword evidence="2" id="KW-0732">Signal</keyword>
<keyword evidence="4" id="KW-1185">Reference proteome</keyword>
<dbReference type="CDD" id="cd01846">
    <property type="entry name" value="fatty_acyltransferase_like"/>
    <property type="match status" value="1"/>
</dbReference>
<gene>
    <name evidence="3" type="ORF">FB567DRAFT_481572</name>
</gene>
<evidence type="ECO:0000313" key="3">
    <source>
        <dbReference type="EMBL" id="KAH7070991.1"/>
    </source>
</evidence>
<keyword evidence="1" id="KW-0378">Hydrolase</keyword>
<dbReference type="OrthoDB" id="1600564at2759"/>
<dbReference type="AlphaFoldDB" id="A0A8K0VT95"/>
<dbReference type="Gene3D" id="3.40.50.1110">
    <property type="entry name" value="SGNH hydrolase"/>
    <property type="match status" value="1"/>
</dbReference>